<name>A0ABQ8DNU5_BRANA</name>
<evidence type="ECO:0000313" key="2">
    <source>
        <dbReference type="EMBL" id="KAH0930398.1"/>
    </source>
</evidence>
<dbReference type="InterPro" id="IPR011043">
    <property type="entry name" value="Gal_Oxase/kelch_b-propeller"/>
</dbReference>
<dbReference type="InterPro" id="IPR050233">
    <property type="entry name" value="A_thaliana_F-box"/>
</dbReference>
<dbReference type="Pfam" id="PF12937">
    <property type="entry name" value="F-box-like"/>
    <property type="match status" value="1"/>
</dbReference>
<dbReference type="Gene3D" id="1.20.1280.50">
    <property type="match status" value="2"/>
</dbReference>
<dbReference type="SMART" id="SM00256">
    <property type="entry name" value="FBOX"/>
    <property type="match status" value="3"/>
</dbReference>
<dbReference type="InterPro" id="IPR001810">
    <property type="entry name" value="F-box_dom"/>
</dbReference>
<feature type="non-terminal residue" evidence="2">
    <location>
        <position position="1"/>
    </location>
</feature>
<dbReference type="Pfam" id="PF07734">
    <property type="entry name" value="FBA_1"/>
    <property type="match status" value="7"/>
</dbReference>
<dbReference type="NCBIfam" id="TIGR01640">
    <property type="entry name" value="F_box_assoc_1"/>
    <property type="match status" value="3"/>
</dbReference>
<dbReference type="EMBL" id="JAGKQM010000004">
    <property type="protein sequence ID" value="KAH0930398.1"/>
    <property type="molecule type" value="Genomic_DNA"/>
</dbReference>
<dbReference type="PANTHER" id="PTHR47993:SF12">
    <property type="entry name" value="F-BOX DOMAIN-CONTAINING PROTEIN"/>
    <property type="match status" value="1"/>
</dbReference>
<protein>
    <recommendedName>
        <fullName evidence="1">F-box domain-containing protein</fullName>
    </recommendedName>
</protein>
<feature type="domain" description="F-box" evidence="1">
    <location>
        <begin position="10"/>
        <end position="50"/>
    </location>
</feature>
<dbReference type="InterPro" id="IPR017451">
    <property type="entry name" value="F-box-assoc_interact_dom"/>
</dbReference>
<feature type="domain" description="F-box" evidence="1">
    <location>
        <begin position="717"/>
        <end position="757"/>
    </location>
</feature>
<proteinExistence type="predicted"/>
<comment type="caution">
    <text evidence="2">The sequence shown here is derived from an EMBL/GenBank/DDBJ whole genome shotgun (WGS) entry which is preliminary data.</text>
</comment>
<dbReference type="Pfam" id="PF00646">
    <property type="entry name" value="F-box"/>
    <property type="match status" value="2"/>
</dbReference>
<organism evidence="2 3">
    <name type="scientific">Brassica napus</name>
    <name type="common">Rape</name>
    <dbReference type="NCBI Taxonomy" id="3708"/>
    <lineage>
        <taxon>Eukaryota</taxon>
        <taxon>Viridiplantae</taxon>
        <taxon>Streptophyta</taxon>
        <taxon>Embryophyta</taxon>
        <taxon>Tracheophyta</taxon>
        <taxon>Spermatophyta</taxon>
        <taxon>Magnoliopsida</taxon>
        <taxon>eudicotyledons</taxon>
        <taxon>Gunneridae</taxon>
        <taxon>Pentapetalae</taxon>
        <taxon>rosids</taxon>
        <taxon>malvids</taxon>
        <taxon>Brassicales</taxon>
        <taxon>Brassicaceae</taxon>
        <taxon>Brassiceae</taxon>
        <taxon>Brassica</taxon>
    </lineage>
</organism>
<evidence type="ECO:0000313" key="3">
    <source>
        <dbReference type="Proteomes" id="UP000824890"/>
    </source>
</evidence>
<keyword evidence="3" id="KW-1185">Reference proteome</keyword>
<dbReference type="InterPro" id="IPR006527">
    <property type="entry name" value="F-box-assoc_dom_typ1"/>
</dbReference>
<dbReference type="SUPFAM" id="SSF50965">
    <property type="entry name" value="Galactose oxidase, central domain"/>
    <property type="match status" value="1"/>
</dbReference>
<feature type="domain" description="F-box" evidence="1">
    <location>
        <begin position="443"/>
        <end position="483"/>
    </location>
</feature>
<reference evidence="2 3" key="1">
    <citation type="submission" date="2021-05" db="EMBL/GenBank/DDBJ databases">
        <title>Genome Assembly of Synthetic Allotetraploid Brassica napus Reveals Homoeologous Exchanges between Subgenomes.</title>
        <authorList>
            <person name="Davis J.T."/>
        </authorList>
    </citation>
    <scope>NUCLEOTIDE SEQUENCE [LARGE SCALE GENOMIC DNA]</scope>
    <source>
        <strain evidence="3">cv. Da-Ae</strain>
        <tissue evidence="2">Seedling</tissue>
    </source>
</reference>
<dbReference type="SUPFAM" id="SSF81383">
    <property type="entry name" value="F-box domain"/>
    <property type="match status" value="3"/>
</dbReference>
<dbReference type="PANTHER" id="PTHR47993">
    <property type="entry name" value="OS09G0372900 PROTEIN-RELATED"/>
    <property type="match status" value="1"/>
</dbReference>
<evidence type="ECO:0000259" key="1">
    <source>
        <dbReference type="SMART" id="SM00256"/>
    </source>
</evidence>
<sequence length="1156" mass="133098">IGIMKTIFDLPGELLEDEIFSRVPMTSLRSVRSTCRKWNSLCKNRILFGKAAAAKKQFMMMDSRICLMNLDLPKDDGDPSIKQVSLLDQIEISKVFQCNGLLLCVLKDCSRLLVWNPYLAQTRWIEPRISFQSSDRFAVGHHDNNLNHKILRISDEIHPVTKSFGPLLPLPFQSQHGGVFTSLSCVREDQLAVLYQHWEAQETVEISVTDKIGPNVVSWTKKGQGLSLPNCSLQLQIKQPTVLMERMVSISSLRSVRSTWKVLDDVTPNWEIWDHHLHNVSLKGNACLFFCSQDHNGGGEEYCCRDSALLPLPCQYYRGRVSVSYSCVREEQLAVLYQHCDARETTEISVTDKIGPDVVSWTKFLKVVSSICVHPSSSSFFIDVEKKIVVVFLLEKVHSYLYQTAHVFGQDGYFKSVRIRQAPNLEDIFYGPTLKKKKTILDLPEDLVEDEIISRLPISSLRSVRSTCKKWNTLCKNRILFGKAAKKQFLMMDSRRICLMNLDLSKDNGDPSIKQVSVLDQKFQIPMVFQSDGLLLCVLKDYSRLVVWNPYLGQMRWIEPRNSFHSSDRFALGHDSNFNYKILRISSEIHPVTERKVLGFELYDFTSSSWKVLDDVTPKRRQIRSCQQCESLKGNAYFLTSVRGSFRCFDFTTERFGPPLPLPPFHSYDGFHCTSFSCVREEQQLAVLYQRWEWESSDTIEISVTDKIGPDDTILDLPEDLVEDEIISRLPMTSLRTVRSTCRKWNTECKNRILFGKEAAAKKQFMMMDSRRICLMNLDLPKDNGDPSVEQVLDQIQISKVFQCDGLLLCFLMDCSRLLVWNPYLGQTRWIEPRHSFQHGDSFALGYNNNLNHKILRFSNEVHPITSFFDCFDFTTESFGPLLPLPPFHSYHGLHFTSFSCVRQDKLAVLHQHWELCRTIQIKTVKACRYQTAHVIGQNGYFKSVRIREAPYVQNSYPHNRSYLPLLCYSYLPSLIRSHRHSVSLKGNAYFTTRGFFVCFDFTTESFAPLLPLPPFHSYCGLHFTSFSCVRQDDLTVLYQHWESPKTIEISVTDKIGPDVVVSWTKFLKAVTGYWVDPTAGSFLVDEEKKIAVVFVLERLSFGCLHQTAHVFGQDGYFKSVRIREAPYLQNSSSPHKRYYPPLIITVNDSSKRVDE</sequence>
<gene>
    <name evidence="2" type="ORF">HID58_016125</name>
</gene>
<accession>A0ABQ8DNU5</accession>
<dbReference type="Proteomes" id="UP000824890">
    <property type="component" value="Unassembled WGS sequence"/>
</dbReference>
<dbReference type="InterPro" id="IPR036047">
    <property type="entry name" value="F-box-like_dom_sf"/>
</dbReference>